<proteinExistence type="predicted"/>
<evidence type="ECO:0000256" key="1">
    <source>
        <dbReference type="SAM" id="MobiDB-lite"/>
    </source>
</evidence>
<accession>A0A2P5AQF9</accession>
<dbReference type="STRING" id="3476.A0A2P5AQF9"/>
<dbReference type="OrthoDB" id="1927254at2759"/>
<sequence>MSSFKGGSLRNVPVGGGYQKNRQSKSVKVPSRDHSSLSAYSPDSTELSESSNGDSGLGSQSGSGIDLVIVFANFLNQNPNQLEPSSRNAVTFDSGILSNTYSAKQNRLLTITNFESQQCLVLEETELVQELLAPSQEEKIKEVNLGGEIDDFEFQNLLGDNQEEGGELVFWSDMAAAEAMPSFAWQPMAHNLQELENFTSTNLANNIWNSFDFSGLEIFSRS</sequence>
<dbReference type="Proteomes" id="UP000237105">
    <property type="component" value="Unassembled WGS sequence"/>
</dbReference>
<organism evidence="2 3">
    <name type="scientific">Parasponia andersonii</name>
    <name type="common">Sponia andersonii</name>
    <dbReference type="NCBI Taxonomy" id="3476"/>
    <lineage>
        <taxon>Eukaryota</taxon>
        <taxon>Viridiplantae</taxon>
        <taxon>Streptophyta</taxon>
        <taxon>Embryophyta</taxon>
        <taxon>Tracheophyta</taxon>
        <taxon>Spermatophyta</taxon>
        <taxon>Magnoliopsida</taxon>
        <taxon>eudicotyledons</taxon>
        <taxon>Gunneridae</taxon>
        <taxon>Pentapetalae</taxon>
        <taxon>rosids</taxon>
        <taxon>fabids</taxon>
        <taxon>Rosales</taxon>
        <taxon>Cannabaceae</taxon>
        <taxon>Parasponia</taxon>
    </lineage>
</organism>
<evidence type="ECO:0000313" key="3">
    <source>
        <dbReference type="Proteomes" id="UP000237105"/>
    </source>
</evidence>
<feature type="region of interest" description="Disordered" evidence="1">
    <location>
        <begin position="1"/>
        <end position="59"/>
    </location>
</feature>
<dbReference type="EMBL" id="JXTB01000485">
    <property type="protein sequence ID" value="PON38780.1"/>
    <property type="molecule type" value="Genomic_DNA"/>
</dbReference>
<reference evidence="3" key="1">
    <citation type="submission" date="2016-06" db="EMBL/GenBank/DDBJ databases">
        <title>Parallel loss of symbiosis genes in relatives of nitrogen-fixing non-legume Parasponia.</title>
        <authorList>
            <person name="Van Velzen R."/>
            <person name="Holmer R."/>
            <person name="Bu F."/>
            <person name="Rutten L."/>
            <person name="Van Zeijl A."/>
            <person name="Liu W."/>
            <person name="Santuari L."/>
            <person name="Cao Q."/>
            <person name="Sharma T."/>
            <person name="Shen D."/>
            <person name="Roswanjaya Y."/>
            <person name="Wardhani T."/>
            <person name="Kalhor M.S."/>
            <person name="Jansen J."/>
            <person name="Van den Hoogen J."/>
            <person name="Gungor B."/>
            <person name="Hartog M."/>
            <person name="Hontelez J."/>
            <person name="Verver J."/>
            <person name="Yang W.-C."/>
            <person name="Schijlen E."/>
            <person name="Repin R."/>
            <person name="Schilthuizen M."/>
            <person name="Schranz E."/>
            <person name="Heidstra R."/>
            <person name="Miyata K."/>
            <person name="Fedorova E."/>
            <person name="Kohlen W."/>
            <person name="Bisseling T."/>
            <person name="Smit S."/>
            <person name="Geurts R."/>
        </authorList>
    </citation>
    <scope>NUCLEOTIDE SEQUENCE [LARGE SCALE GENOMIC DNA]</scope>
    <source>
        <strain evidence="3">cv. WU1-14</strain>
    </source>
</reference>
<dbReference type="AlphaFoldDB" id="A0A2P5AQF9"/>
<comment type="caution">
    <text evidence="2">The sequence shown here is derived from an EMBL/GenBank/DDBJ whole genome shotgun (WGS) entry which is preliminary data.</text>
</comment>
<gene>
    <name evidence="2" type="ORF">PanWU01x14_309730</name>
</gene>
<evidence type="ECO:0000313" key="2">
    <source>
        <dbReference type="EMBL" id="PON38780.1"/>
    </source>
</evidence>
<feature type="compositionally biased region" description="Polar residues" evidence="1">
    <location>
        <begin position="36"/>
        <end position="49"/>
    </location>
</feature>
<protein>
    <submittedName>
        <fullName evidence="2">Uncharacterized protein</fullName>
    </submittedName>
</protein>
<keyword evidence="3" id="KW-1185">Reference proteome</keyword>
<name>A0A2P5AQF9_PARAD</name>